<evidence type="ECO:0000313" key="2">
    <source>
        <dbReference type="EMBL" id="QEU93999.1"/>
    </source>
</evidence>
<dbReference type="GO" id="GO:1990189">
    <property type="term" value="F:protein N-terminal-serine acetyltransferase activity"/>
    <property type="evidence" value="ECO:0007669"/>
    <property type="project" value="TreeGrafter"/>
</dbReference>
<feature type="domain" description="N-acetyltransferase" evidence="1">
    <location>
        <begin position="11"/>
        <end position="174"/>
    </location>
</feature>
<dbReference type="InterPro" id="IPR000182">
    <property type="entry name" value="GNAT_dom"/>
</dbReference>
<dbReference type="EMBL" id="CP023699">
    <property type="protein sequence ID" value="QEU93999.1"/>
    <property type="molecule type" value="Genomic_DNA"/>
</dbReference>
<dbReference type="InterPro" id="IPR051908">
    <property type="entry name" value="Ribosomal_N-acetyltransferase"/>
</dbReference>
<organism evidence="2 3">
    <name type="scientific">Streptomyces kanamyceticus</name>
    <dbReference type="NCBI Taxonomy" id="1967"/>
    <lineage>
        <taxon>Bacteria</taxon>
        <taxon>Bacillati</taxon>
        <taxon>Actinomycetota</taxon>
        <taxon>Actinomycetes</taxon>
        <taxon>Kitasatosporales</taxon>
        <taxon>Streptomycetaceae</taxon>
        <taxon>Streptomyces</taxon>
    </lineage>
</organism>
<dbReference type="GO" id="GO:0008999">
    <property type="term" value="F:protein-N-terminal-alanine acetyltransferase activity"/>
    <property type="evidence" value="ECO:0007669"/>
    <property type="project" value="TreeGrafter"/>
</dbReference>
<evidence type="ECO:0000313" key="3">
    <source>
        <dbReference type="Proteomes" id="UP000325529"/>
    </source>
</evidence>
<dbReference type="RefSeq" id="WP_055543606.1">
    <property type="nucleotide sequence ID" value="NZ_CP023699.1"/>
</dbReference>
<sequence>MESVTLTTERLSLRTFTSADTGETYEACQDPDVQRWTTIPSPYARADAEGFINRMVPDGWRYDTEYTFAVRPLEGGPLLAAASLHHPRSGTWEIGFWTAKEHRGRGYMTETVLGLARWAFTDLHCTRLEWRAEVGNTGSRAVVEKAGFTIEGTLRGGLLNKGTLRDSWVGALLPSDLDLPSHHPYLPAKPKS</sequence>
<dbReference type="PANTHER" id="PTHR43441:SF10">
    <property type="entry name" value="ACETYLTRANSFERASE"/>
    <property type="match status" value="1"/>
</dbReference>
<dbReference type="PANTHER" id="PTHR43441">
    <property type="entry name" value="RIBOSOMAL-PROTEIN-SERINE ACETYLTRANSFERASE"/>
    <property type="match status" value="1"/>
</dbReference>
<dbReference type="AlphaFoldDB" id="A0A5J6GEM2"/>
<proteinExistence type="predicted"/>
<name>A0A5J6GEM2_STRKN</name>
<dbReference type="SUPFAM" id="SSF55729">
    <property type="entry name" value="Acyl-CoA N-acyltransferases (Nat)"/>
    <property type="match status" value="1"/>
</dbReference>
<protein>
    <submittedName>
        <fullName evidence="2">N-acetyltransferase</fullName>
    </submittedName>
</protein>
<dbReference type="Gene3D" id="3.40.630.30">
    <property type="match status" value="1"/>
</dbReference>
<dbReference type="PROSITE" id="PS51186">
    <property type="entry name" value="GNAT"/>
    <property type="match status" value="1"/>
</dbReference>
<dbReference type="GO" id="GO:0005737">
    <property type="term" value="C:cytoplasm"/>
    <property type="evidence" value="ECO:0007669"/>
    <property type="project" value="TreeGrafter"/>
</dbReference>
<reference evidence="2 3" key="1">
    <citation type="submission" date="2017-09" db="EMBL/GenBank/DDBJ databases">
        <authorList>
            <person name="Lee N."/>
            <person name="Cho B.-K."/>
        </authorList>
    </citation>
    <scope>NUCLEOTIDE SEQUENCE [LARGE SCALE GENOMIC DNA]</scope>
    <source>
        <strain evidence="2 3">ATCC 12853</strain>
    </source>
</reference>
<dbReference type="Pfam" id="PF13302">
    <property type="entry name" value="Acetyltransf_3"/>
    <property type="match status" value="1"/>
</dbReference>
<dbReference type="Proteomes" id="UP000325529">
    <property type="component" value="Chromosome"/>
</dbReference>
<dbReference type="OrthoDB" id="9795188at2"/>
<keyword evidence="3" id="KW-1185">Reference proteome</keyword>
<dbReference type="InterPro" id="IPR016181">
    <property type="entry name" value="Acyl_CoA_acyltransferase"/>
</dbReference>
<gene>
    <name evidence="2" type="ORF">CP970_26635</name>
</gene>
<keyword evidence="2" id="KW-0808">Transferase</keyword>
<evidence type="ECO:0000259" key="1">
    <source>
        <dbReference type="PROSITE" id="PS51186"/>
    </source>
</evidence>
<accession>A0A5J6GEM2</accession>
<dbReference type="KEGG" id="ska:CP970_26635"/>